<dbReference type="RefSeq" id="WP_142582775.1">
    <property type="nucleotide sequence ID" value="NZ_CABFPH010000020.1"/>
</dbReference>
<dbReference type="GO" id="GO:0003700">
    <property type="term" value="F:DNA-binding transcription factor activity"/>
    <property type="evidence" value="ECO:0007669"/>
    <property type="project" value="InterPro"/>
</dbReference>
<dbReference type="PRINTS" id="PR00039">
    <property type="entry name" value="HTHLYSR"/>
</dbReference>
<evidence type="ECO:0000313" key="7">
    <source>
        <dbReference type="Proteomes" id="UP000410984"/>
    </source>
</evidence>
<dbReference type="FunFam" id="1.10.10.10:FF:000001">
    <property type="entry name" value="LysR family transcriptional regulator"/>
    <property type="match status" value="1"/>
</dbReference>
<dbReference type="SUPFAM" id="SSF53850">
    <property type="entry name" value="Periplasmic binding protein-like II"/>
    <property type="match status" value="1"/>
</dbReference>
<comment type="similarity">
    <text evidence="1">Belongs to the LysR transcriptional regulatory family.</text>
</comment>
<dbReference type="PANTHER" id="PTHR30537:SF5">
    <property type="entry name" value="HTH-TYPE TRANSCRIPTIONAL ACTIVATOR TTDR-RELATED"/>
    <property type="match status" value="1"/>
</dbReference>
<dbReference type="CDD" id="cd08471">
    <property type="entry name" value="PBP2_CrgA_like_2"/>
    <property type="match status" value="1"/>
</dbReference>
<dbReference type="InterPro" id="IPR058163">
    <property type="entry name" value="LysR-type_TF_proteobact-type"/>
</dbReference>
<dbReference type="InterPro" id="IPR005119">
    <property type="entry name" value="LysR_subst-bd"/>
</dbReference>
<dbReference type="Pfam" id="PF00126">
    <property type="entry name" value="HTH_1"/>
    <property type="match status" value="1"/>
</dbReference>
<name>A0A509EDR6_9HYPH</name>
<keyword evidence="4" id="KW-0804">Transcription</keyword>
<evidence type="ECO:0000259" key="5">
    <source>
        <dbReference type="PROSITE" id="PS50931"/>
    </source>
</evidence>
<feature type="domain" description="HTH lysR-type" evidence="5">
    <location>
        <begin position="1"/>
        <end position="59"/>
    </location>
</feature>
<dbReference type="Pfam" id="PF03466">
    <property type="entry name" value="LysR_substrate"/>
    <property type="match status" value="1"/>
</dbReference>
<evidence type="ECO:0000256" key="1">
    <source>
        <dbReference type="ARBA" id="ARBA00009437"/>
    </source>
</evidence>
<dbReference type="Proteomes" id="UP000410984">
    <property type="component" value="Unassembled WGS sequence"/>
</dbReference>
<dbReference type="AlphaFoldDB" id="A0A509EDR6"/>
<protein>
    <submittedName>
        <fullName evidence="6">HTH-type transcriptional regulator DmlR</fullName>
    </submittedName>
</protein>
<dbReference type="Gene3D" id="3.40.190.290">
    <property type="match status" value="1"/>
</dbReference>
<dbReference type="InterPro" id="IPR036390">
    <property type="entry name" value="WH_DNA-bd_sf"/>
</dbReference>
<evidence type="ECO:0000313" key="6">
    <source>
        <dbReference type="EMBL" id="VUD71343.1"/>
    </source>
</evidence>
<evidence type="ECO:0000256" key="4">
    <source>
        <dbReference type="ARBA" id="ARBA00023163"/>
    </source>
</evidence>
<keyword evidence="7" id="KW-1185">Reference proteome</keyword>
<keyword evidence="2" id="KW-0805">Transcription regulation</keyword>
<dbReference type="GO" id="GO:0043565">
    <property type="term" value="F:sequence-specific DNA binding"/>
    <property type="evidence" value="ECO:0007669"/>
    <property type="project" value="TreeGrafter"/>
</dbReference>
<evidence type="ECO:0000256" key="2">
    <source>
        <dbReference type="ARBA" id="ARBA00023015"/>
    </source>
</evidence>
<gene>
    <name evidence="6" type="primary">dmlR_2</name>
    <name evidence="6" type="ORF">MET9862_01921</name>
</gene>
<accession>A0A509EDR6</accession>
<dbReference type="PANTHER" id="PTHR30537">
    <property type="entry name" value="HTH-TYPE TRANSCRIPTIONAL REGULATOR"/>
    <property type="match status" value="1"/>
</dbReference>
<dbReference type="InterPro" id="IPR036388">
    <property type="entry name" value="WH-like_DNA-bd_sf"/>
</dbReference>
<sequence length="297" mass="31814">MDRLQAMRIFVKVAETGGFAEAARRLNLSPPAVTRAVAALEAALGVRLLTRTTRIVKLTESGSRYLEDCRRILADLAEAEAAASGAYATPSGSLTVTAPVLFGRIYVLPLLTAYLSDHPAVDGRALFLDRVVNIVEEGIDVAVRIGPLADSGLSAIRCGSVRRVVCAAPSYLAAYGTPRRPEDLARHRIVVASQTERLEWRFGLDGATVVPLKPRLTSNVNEAAIAAAIEGWGLTGVLSYQVADALRDGRLQVVLEDHEPAPLPIHVVHVEGRGASAKVRSFVDFAVARLRANPLID</sequence>
<dbReference type="InterPro" id="IPR000847">
    <property type="entry name" value="LysR_HTH_N"/>
</dbReference>
<dbReference type="SUPFAM" id="SSF46785">
    <property type="entry name" value="Winged helix' DNA-binding domain"/>
    <property type="match status" value="1"/>
</dbReference>
<reference evidence="6 7" key="1">
    <citation type="submission" date="2019-06" db="EMBL/GenBank/DDBJ databases">
        <authorList>
            <person name="Rodrigo-Torres L."/>
            <person name="Arahal R. D."/>
            <person name="Lucena T."/>
        </authorList>
    </citation>
    <scope>NUCLEOTIDE SEQUENCE [LARGE SCALE GENOMIC DNA]</scope>
    <source>
        <strain evidence="6 7">SB0023/3</strain>
    </source>
</reference>
<keyword evidence="3" id="KW-0238">DNA-binding</keyword>
<dbReference type="Gene3D" id="1.10.10.10">
    <property type="entry name" value="Winged helix-like DNA-binding domain superfamily/Winged helix DNA-binding domain"/>
    <property type="match status" value="1"/>
</dbReference>
<organism evidence="6 7">
    <name type="scientific">Methylobacterium symbioticum</name>
    <dbReference type="NCBI Taxonomy" id="2584084"/>
    <lineage>
        <taxon>Bacteria</taxon>
        <taxon>Pseudomonadati</taxon>
        <taxon>Pseudomonadota</taxon>
        <taxon>Alphaproteobacteria</taxon>
        <taxon>Hyphomicrobiales</taxon>
        <taxon>Methylobacteriaceae</taxon>
        <taxon>Methylobacterium</taxon>
    </lineage>
</organism>
<evidence type="ECO:0000256" key="3">
    <source>
        <dbReference type="ARBA" id="ARBA00023125"/>
    </source>
</evidence>
<dbReference type="PROSITE" id="PS50931">
    <property type="entry name" value="HTH_LYSR"/>
    <property type="match status" value="1"/>
</dbReference>
<dbReference type="OrthoDB" id="9786526at2"/>
<dbReference type="EMBL" id="CABFPH010000020">
    <property type="protein sequence ID" value="VUD71343.1"/>
    <property type="molecule type" value="Genomic_DNA"/>
</dbReference>
<dbReference type="GO" id="GO:0006351">
    <property type="term" value="P:DNA-templated transcription"/>
    <property type="evidence" value="ECO:0007669"/>
    <property type="project" value="TreeGrafter"/>
</dbReference>
<proteinExistence type="inferred from homology"/>